<keyword evidence="7 9" id="KW-0378">Hydrolase</keyword>
<comment type="pathway">
    <text evidence="3 7">Carbohydrate degradation; pentose phosphate pathway; D-ribulose 5-phosphate from D-glucose 6-phosphate (oxidative stage): step 2/3.</text>
</comment>
<dbReference type="PANTHER" id="PTHR11054">
    <property type="entry name" value="6-PHOSPHOGLUCONOLACTONASE"/>
    <property type="match status" value="1"/>
</dbReference>
<name>A0A9D1YUJ6_9MICO</name>
<comment type="caution">
    <text evidence="9">The sequence shown here is derived from an EMBL/GenBank/DDBJ whole genome shotgun (WGS) entry which is preliminary data.</text>
</comment>
<protein>
    <recommendedName>
        <fullName evidence="6 7">6-phosphogluconolactonase</fullName>
        <shortName evidence="7">6PGL</shortName>
        <ecNumber evidence="5 7">3.1.1.31</ecNumber>
    </recommendedName>
</protein>
<evidence type="ECO:0000256" key="4">
    <source>
        <dbReference type="ARBA" id="ARBA00010662"/>
    </source>
</evidence>
<dbReference type="InterPro" id="IPR005900">
    <property type="entry name" value="6-phosphogluconolactonase_DevB"/>
</dbReference>
<dbReference type="Proteomes" id="UP000824005">
    <property type="component" value="Unassembled WGS sequence"/>
</dbReference>
<comment type="catalytic activity">
    <reaction evidence="1 7">
        <text>6-phospho-D-glucono-1,5-lactone + H2O = 6-phospho-D-gluconate + H(+)</text>
        <dbReference type="Rhea" id="RHEA:12556"/>
        <dbReference type="ChEBI" id="CHEBI:15377"/>
        <dbReference type="ChEBI" id="CHEBI:15378"/>
        <dbReference type="ChEBI" id="CHEBI:57955"/>
        <dbReference type="ChEBI" id="CHEBI:58759"/>
        <dbReference type="EC" id="3.1.1.31"/>
    </reaction>
</comment>
<evidence type="ECO:0000256" key="3">
    <source>
        <dbReference type="ARBA" id="ARBA00004961"/>
    </source>
</evidence>
<dbReference type="PANTHER" id="PTHR11054:SF0">
    <property type="entry name" value="6-PHOSPHOGLUCONOLACTONASE"/>
    <property type="match status" value="1"/>
</dbReference>
<evidence type="ECO:0000313" key="10">
    <source>
        <dbReference type="Proteomes" id="UP000824005"/>
    </source>
</evidence>
<sequence>MTAKLNTFSTREALIDRVADRAVRLLGRLTEERERVDVCLTGGSVGIGVLAAAAEHPALRDIELERIHWWWGDDRFVPSSSDERNELQAREALLDALSIPPQLVHELPASDAGFSLGEAAVAATNELAEAEPFALTFLGVGPDAHVASLFPDQPGTRVHECGVIAVVDSPKPPPERLSLTFAALNASERIWLVVAGEDKADAVRAALGDFDPVAAPVSGVAGTQETLLFTDASAASLIER</sequence>
<dbReference type="GO" id="GO:0005975">
    <property type="term" value="P:carbohydrate metabolic process"/>
    <property type="evidence" value="ECO:0007669"/>
    <property type="project" value="UniProtKB-UniRule"/>
</dbReference>
<gene>
    <name evidence="7 9" type="primary">pgl</name>
    <name evidence="9" type="ORF">H9830_07390</name>
</gene>
<dbReference type="GO" id="GO:0017057">
    <property type="term" value="F:6-phosphogluconolactonase activity"/>
    <property type="evidence" value="ECO:0007669"/>
    <property type="project" value="UniProtKB-UniRule"/>
</dbReference>
<dbReference type="CDD" id="cd01400">
    <property type="entry name" value="6PGL"/>
    <property type="match status" value="1"/>
</dbReference>
<comment type="function">
    <text evidence="2 7">Hydrolysis of 6-phosphogluconolactone to 6-phosphogluconate.</text>
</comment>
<dbReference type="InterPro" id="IPR037171">
    <property type="entry name" value="NagB/RpiA_transferase-like"/>
</dbReference>
<dbReference type="Gene3D" id="3.40.50.1360">
    <property type="match status" value="1"/>
</dbReference>
<evidence type="ECO:0000313" key="9">
    <source>
        <dbReference type="EMBL" id="HIY66084.1"/>
    </source>
</evidence>
<dbReference type="SUPFAM" id="SSF100950">
    <property type="entry name" value="NagB/RpiA/CoA transferase-like"/>
    <property type="match status" value="1"/>
</dbReference>
<evidence type="ECO:0000256" key="7">
    <source>
        <dbReference type="RuleBase" id="RU365095"/>
    </source>
</evidence>
<proteinExistence type="inferred from homology"/>
<dbReference type="EMBL" id="DXDC01000216">
    <property type="protein sequence ID" value="HIY66084.1"/>
    <property type="molecule type" value="Genomic_DNA"/>
</dbReference>
<reference evidence="9" key="2">
    <citation type="submission" date="2021-04" db="EMBL/GenBank/DDBJ databases">
        <authorList>
            <person name="Gilroy R."/>
        </authorList>
    </citation>
    <scope>NUCLEOTIDE SEQUENCE</scope>
    <source>
        <strain evidence="9">ChiGjej1B1-98</strain>
    </source>
</reference>
<evidence type="ECO:0000256" key="1">
    <source>
        <dbReference type="ARBA" id="ARBA00000832"/>
    </source>
</evidence>
<organism evidence="9 10">
    <name type="scientific">Candidatus Agrococcus pullicola</name>
    <dbReference type="NCBI Taxonomy" id="2838429"/>
    <lineage>
        <taxon>Bacteria</taxon>
        <taxon>Bacillati</taxon>
        <taxon>Actinomycetota</taxon>
        <taxon>Actinomycetes</taxon>
        <taxon>Micrococcales</taxon>
        <taxon>Microbacteriaceae</taxon>
        <taxon>Agrococcus</taxon>
    </lineage>
</organism>
<evidence type="ECO:0000256" key="2">
    <source>
        <dbReference type="ARBA" id="ARBA00002681"/>
    </source>
</evidence>
<dbReference type="NCBIfam" id="TIGR01198">
    <property type="entry name" value="pgl"/>
    <property type="match status" value="1"/>
</dbReference>
<dbReference type="Pfam" id="PF01182">
    <property type="entry name" value="Glucosamine_iso"/>
    <property type="match status" value="1"/>
</dbReference>
<dbReference type="InterPro" id="IPR039104">
    <property type="entry name" value="6PGL"/>
</dbReference>
<evidence type="ECO:0000259" key="8">
    <source>
        <dbReference type="Pfam" id="PF01182"/>
    </source>
</evidence>
<comment type="similarity">
    <text evidence="4 7">Belongs to the glucosamine/galactosamine-6-phosphate isomerase family. 6-phosphogluconolactonase subfamily.</text>
</comment>
<dbReference type="GO" id="GO:0006098">
    <property type="term" value="P:pentose-phosphate shunt"/>
    <property type="evidence" value="ECO:0007669"/>
    <property type="project" value="InterPro"/>
</dbReference>
<dbReference type="InterPro" id="IPR006148">
    <property type="entry name" value="Glc/Gal-6P_isomerase"/>
</dbReference>
<accession>A0A9D1YUJ6</accession>
<dbReference type="AlphaFoldDB" id="A0A9D1YUJ6"/>
<evidence type="ECO:0000256" key="5">
    <source>
        <dbReference type="ARBA" id="ARBA00013198"/>
    </source>
</evidence>
<feature type="domain" description="Glucosamine/galactosamine-6-phosphate isomerase" evidence="8">
    <location>
        <begin position="10"/>
        <end position="227"/>
    </location>
</feature>
<reference evidence="9" key="1">
    <citation type="journal article" date="2021" name="PeerJ">
        <title>Extensive microbial diversity within the chicken gut microbiome revealed by metagenomics and culture.</title>
        <authorList>
            <person name="Gilroy R."/>
            <person name="Ravi A."/>
            <person name="Getino M."/>
            <person name="Pursley I."/>
            <person name="Horton D.L."/>
            <person name="Alikhan N.F."/>
            <person name="Baker D."/>
            <person name="Gharbi K."/>
            <person name="Hall N."/>
            <person name="Watson M."/>
            <person name="Adriaenssens E.M."/>
            <person name="Foster-Nyarko E."/>
            <person name="Jarju S."/>
            <person name="Secka A."/>
            <person name="Antonio M."/>
            <person name="Oren A."/>
            <person name="Chaudhuri R.R."/>
            <person name="La Ragione R."/>
            <person name="Hildebrand F."/>
            <person name="Pallen M.J."/>
        </authorList>
    </citation>
    <scope>NUCLEOTIDE SEQUENCE</scope>
    <source>
        <strain evidence="9">ChiGjej1B1-98</strain>
    </source>
</reference>
<dbReference type="EC" id="3.1.1.31" evidence="5 7"/>
<evidence type="ECO:0000256" key="6">
    <source>
        <dbReference type="ARBA" id="ARBA00020337"/>
    </source>
</evidence>